<feature type="domain" description="Polysaccharide pyruvyl transferase" evidence="1">
    <location>
        <begin position="12"/>
        <end position="294"/>
    </location>
</feature>
<dbReference type="EMBL" id="JACDUS010000001">
    <property type="protein sequence ID" value="MBA2879998.1"/>
    <property type="molecule type" value="Genomic_DNA"/>
</dbReference>
<dbReference type="RefSeq" id="WP_181549674.1">
    <property type="nucleotide sequence ID" value="NZ_JACDUS010000001.1"/>
</dbReference>
<evidence type="ECO:0000259" key="1">
    <source>
        <dbReference type="Pfam" id="PF04230"/>
    </source>
</evidence>
<keyword evidence="3" id="KW-1185">Reference proteome</keyword>
<comment type="caution">
    <text evidence="2">The sequence shown here is derived from an EMBL/GenBank/DDBJ whole genome shotgun (WGS) entry which is preliminary data.</text>
</comment>
<accession>A0A7W0C6H1</accession>
<evidence type="ECO:0000313" key="2">
    <source>
        <dbReference type="EMBL" id="MBA2879998.1"/>
    </source>
</evidence>
<proteinExistence type="predicted"/>
<name>A0A7W0C6H1_9BACT</name>
<reference evidence="2 3" key="1">
    <citation type="submission" date="2020-07" db="EMBL/GenBank/DDBJ databases">
        <title>Genomic Encyclopedia of Type Strains, Phase IV (KMG-IV): sequencing the most valuable type-strain genomes for metagenomic binning, comparative biology and taxonomic classification.</title>
        <authorList>
            <person name="Goeker M."/>
        </authorList>
    </citation>
    <scope>NUCLEOTIDE SEQUENCE [LARGE SCALE GENOMIC DNA]</scope>
    <source>
        <strain evidence="2 3">DSM 17721</strain>
    </source>
</reference>
<gene>
    <name evidence="2" type="ORF">HNR65_000305</name>
</gene>
<sequence>MIGILTFHHVYNYGALLQAYGLQTYIASLGYDVTILNVRPFHRSIRPRSRFSRVFDTVKDKVWPIESKKEAANSFDAFRNKWLQLSQPYDSLKKALRNETAIESLVVGSDQVWNPKYGKKALDTYFLRDAPAEIRKIGYAACAGSKTAPIAKLHRYKRFVEQFHAIGVRDEFTKEIIQSITNLPVNMVVDPSLLIDWDFVSEHARPIQVPGEYIFYYGRTNAGERALEQLEKAYHLPVVSPGMEGDHNTDSKYESMESVGPLEWVNLLKNSSMVVTRSFHGLMFALKLNKPVIVAPANQISLDRLEDACRRFEIKDCLLDIGSDGKDGPKKINRINFQKARAIMDNELIKSRRYLDESLMKDE</sequence>
<dbReference type="AlphaFoldDB" id="A0A7W0C6H1"/>
<organism evidence="2 3">
    <name type="scientific">Desulfosalsimonas propionicica</name>
    <dbReference type="NCBI Taxonomy" id="332175"/>
    <lineage>
        <taxon>Bacteria</taxon>
        <taxon>Pseudomonadati</taxon>
        <taxon>Thermodesulfobacteriota</taxon>
        <taxon>Desulfobacteria</taxon>
        <taxon>Desulfobacterales</taxon>
        <taxon>Desulfosalsimonadaceae</taxon>
        <taxon>Desulfosalsimonas</taxon>
    </lineage>
</organism>
<dbReference type="Proteomes" id="UP000525298">
    <property type="component" value="Unassembled WGS sequence"/>
</dbReference>
<dbReference type="Pfam" id="PF04230">
    <property type="entry name" value="PS_pyruv_trans"/>
    <property type="match status" value="1"/>
</dbReference>
<protein>
    <recommendedName>
        <fullName evidence="1">Polysaccharide pyruvyl transferase domain-containing protein</fullName>
    </recommendedName>
</protein>
<dbReference type="InterPro" id="IPR007345">
    <property type="entry name" value="Polysacch_pyruvyl_Trfase"/>
</dbReference>
<evidence type="ECO:0000313" key="3">
    <source>
        <dbReference type="Proteomes" id="UP000525298"/>
    </source>
</evidence>